<protein>
    <submittedName>
        <fullName evidence="2">Uncharacterized protein</fullName>
    </submittedName>
</protein>
<reference evidence="2" key="1">
    <citation type="journal article" date="2015" name="Nature">
        <title>Complex archaea that bridge the gap between prokaryotes and eukaryotes.</title>
        <authorList>
            <person name="Spang A."/>
            <person name="Saw J.H."/>
            <person name="Jorgensen S.L."/>
            <person name="Zaremba-Niedzwiedzka K."/>
            <person name="Martijn J."/>
            <person name="Lind A.E."/>
            <person name="van Eijk R."/>
            <person name="Schleper C."/>
            <person name="Guy L."/>
            <person name="Ettema T.J."/>
        </authorList>
    </citation>
    <scope>NUCLEOTIDE SEQUENCE</scope>
</reference>
<dbReference type="EMBL" id="LAZR01027912">
    <property type="protein sequence ID" value="KKL64218.1"/>
    <property type="molecule type" value="Genomic_DNA"/>
</dbReference>
<gene>
    <name evidence="2" type="ORF">LCGC14_2167250</name>
</gene>
<proteinExistence type="predicted"/>
<evidence type="ECO:0000256" key="1">
    <source>
        <dbReference type="SAM" id="MobiDB-lite"/>
    </source>
</evidence>
<organism evidence="2">
    <name type="scientific">marine sediment metagenome</name>
    <dbReference type="NCBI Taxonomy" id="412755"/>
    <lineage>
        <taxon>unclassified sequences</taxon>
        <taxon>metagenomes</taxon>
        <taxon>ecological metagenomes</taxon>
    </lineage>
</organism>
<comment type="caution">
    <text evidence="2">The sequence shown here is derived from an EMBL/GenBank/DDBJ whole genome shotgun (WGS) entry which is preliminary data.</text>
</comment>
<name>A0A0F9DQY4_9ZZZZ</name>
<feature type="compositionally biased region" description="Basic and acidic residues" evidence="1">
    <location>
        <begin position="100"/>
        <end position="223"/>
    </location>
</feature>
<sequence>MPEAQPIELRTVEVQELTQKTDQLLEKYSDFEVVDESDYCHGAIDLKAIKGMQQKIEEERFKITRPMDTAKKAVLNFFRPFELRLDSMEKNIKSKLLGWKDKEDARSAEEQRKENERAEREANRLREEARKADELAAEKERKRLAEEQRKADERAEAERERIAKEQAEAKCDEDKRRADEQAEAEENRREKEQERLHQERLDAEAEQRERTARAENLEERAETKQAAPLAPAAPKVTGISTSKKWLFQITDPSKVPDQYKTIDEKKIGGVVRALKGDTDIPGVRVWQESTMAARSA</sequence>
<dbReference type="AlphaFoldDB" id="A0A0F9DQY4"/>
<feature type="region of interest" description="Disordered" evidence="1">
    <location>
        <begin position="100"/>
        <end position="237"/>
    </location>
</feature>
<accession>A0A0F9DQY4</accession>
<evidence type="ECO:0000313" key="2">
    <source>
        <dbReference type="EMBL" id="KKL64218.1"/>
    </source>
</evidence>